<evidence type="ECO:0000256" key="1">
    <source>
        <dbReference type="SAM" id="Phobius"/>
    </source>
</evidence>
<dbReference type="EMBL" id="CP051428">
    <property type="protein sequence ID" value="QJC51997.1"/>
    <property type="molecule type" value="Genomic_DNA"/>
</dbReference>
<keyword evidence="1" id="KW-1133">Transmembrane helix</keyword>
<dbReference type="AlphaFoldDB" id="A0A6H2GX70"/>
<accession>A0A6H2GX70</accession>
<evidence type="ECO:0000313" key="2">
    <source>
        <dbReference type="EMBL" id="QJC51997.1"/>
    </source>
</evidence>
<keyword evidence="1" id="KW-0472">Membrane</keyword>
<proteinExistence type="predicted"/>
<name>A0A6H2GX70_9BACL</name>
<sequence>MDKRMTMAAMLQGYAWALAAIGAVLCLFFLSPFNDRNLPLMLGMGCLVASPVVMIAASMFPLSEEVADDGQDKTNH</sequence>
<dbReference type="KEGG" id="palr:HGI30_10845"/>
<keyword evidence="3" id="KW-1185">Reference proteome</keyword>
<organism evidence="2 3">
    <name type="scientific">Paenibacillus albicereus</name>
    <dbReference type="NCBI Taxonomy" id="2726185"/>
    <lineage>
        <taxon>Bacteria</taxon>
        <taxon>Bacillati</taxon>
        <taxon>Bacillota</taxon>
        <taxon>Bacilli</taxon>
        <taxon>Bacillales</taxon>
        <taxon>Paenibacillaceae</taxon>
        <taxon>Paenibacillus</taxon>
    </lineage>
</organism>
<dbReference type="RefSeq" id="WP_168907574.1">
    <property type="nucleotide sequence ID" value="NZ_CP051428.1"/>
</dbReference>
<dbReference type="Proteomes" id="UP000502136">
    <property type="component" value="Chromosome"/>
</dbReference>
<feature type="transmembrane region" description="Helical" evidence="1">
    <location>
        <begin position="14"/>
        <end position="33"/>
    </location>
</feature>
<gene>
    <name evidence="2" type="ORF">HGI30_10845</name>
</gene>
<reference evidence="2 3" key="1">
    <citation type="submission" date="2020-04" db="EMBL/GenBank/DDBJ databases">
        <title>Novel Paenibacillus strain UniB2 isolated from commercial digestive syrup.</title>
        <authorList>
            <person name="Thorat V."/>
            <person name="Kirdat K."/>
            <person name="Tiwarekar B."/>
            <person name="Yadav A."/>
        </authorList>
    </citation>
    <scope>NUCLEOTIDE SEQUENCE [LARGE SCALE GENOMIC DNA]</scope>
    <source>
        <strain evidence="2 3">UniB2</strain>
    </source>
</reference>
<feature type="transmembrane region" description="Helical" evidence="1">
    <location>
        <begin position="40"/>
        <end position="60"/>
    </location>
</feature>
<protein>
    <submittedName>
        <fullName evidence="2">Uncharacterized protein</fullName>
    </submittedName>
</protein>
<keyword evidence="1" id="KW-0812">Transmembrane</keyword>
<evidence type="ECO:0000313" key="3">
    <source>
        <dbReference type="Proteomes" id="UP000502136"/>
    </source>
</evidence>